<evidence type="ECO:0000313" key="4">
    <source>
        <dbReference type="Proteomes" id="UP000603200"/>
    </source>
</evidence>
<feature type="domain" description="eCIS core" evidence="2">
    <location>
        <begin position="47"/>
        <end position="123"/>
    </location>
</feature>
<feature type="region of interest" description="Disordered" evidence="1">
    <location>
        <begin position="1"/>
        <end position="23"/>
    </location>
</feature>
<protein>
    <recommendedName>
        <fullName evidence="2">eCIS core domain-containing protein</fullName>
    </recommendedName>
</protein>
<evidence type="ECO:0000259" key="2">
    <source>
        <dbReference type="Pfam" id="PF13699"/>
    </source>
</evidence>
<dbReference type="Proteomes" id="UP000603200">
    <property type="component" value="Unassembled WGS sequence"/>
</dbReference>
<dbReference type="Pfam" id="PF13699">
    <property type="entry name" value="eCIS_core"/>
    <property type="match status" value="1"/>
</dbReference>
<evidence type="ECO:0000313" key="3">
    <source>
        <dbReference type="EMBL" id="GIE20320.1"/>
    </source>
</evidence>
<reference evidence="3 4" key="1">
    <citation type="submission" date="2021-01" db="EMBL/GenBank/DDBJ databases">
        <title>Whole genome shotgun sequence of Actinoplanes humidus NBRC 14915.</title>
        <authorList>
            <person name="Komaki H."/>
            <person name="Tamura T."/>
        </authorList>
    </citation>
    <scope>NUCLEOTIDE SEQUENCE [LARGE SCALE GENOMIC DNA]</scope>
    <source>
        <strain evidence="3 4">NBRC 14915</strain>
    </source>
</reference>
<accession>A0ABQ3ZP12</accession>
<dbReference type="EMBL" id="BOMN01000040">
    <property type="protein sequence ID" value="GIE20320.1"/>
    <property type="molecule type" value="Genomic_DNA"/>
</dbReference>
<dbReference type="RefSeq" id="WP_203837489.1">
    <property type="nucleotide sequence ID" value="NZ_BAAATV010000007.1"/>
</dbReference>
<keyword evidence="4" id="KW-1185">Reference proteome</keyword>
<sequence length="466" mass="49504">MHAHDHGSPKSEASPKPGPARSLPVTLQRLAGNHAMVQASLRSGGAPLPDDLRTEMEGRLGAGFGDVRVHTGPSAHAAAAEVQAQAFTSGSHIVFGAGAFSGSATGKHLLAHELTHVIQQRHGPVAGTDSGDGLSISDPGDRFERAAEANAARTMSGPASAHPGPVHDHAPAAGGNVQRKLVNGAYVPGELTASTDDVQARWGKFKTSTTNVENRLFTEFLPTLAQHRKSNGRSKNPGYAPQLLQQPPVMANGYLYPSNPISVFPHPTVRHDPEKTRAKSVAKGLLEWTKSATEGAERYYAEMRQTVALFGGGGVMSYQFGVSDKNDPDSYSFPAITGQGLVPFSATSVESKRTASAVQTETDKLIREARAQSDKRVSDPAYFTAFGQRIVAVEIDNPGNPWPFTPTTVPPGGLTPADLTARMEDAVDGRTLFDAGKAPKYHHRLRVTYVSGNSFVAPGHVFIYDV</sequence>
<gene>
    <name evidence="3" type="ORF">Ahu01nite_034220</name>
</gene>
<evidence type="ECO:0000256" key="1">
    <source>
        <dbReference type="SAM" id="MobiDB-lite"/>
    </source>
</evidence>
<organism evidence="3 4">
    <name type="scientific">Winogradskya humida</name>
    <dbReference type="NCBI Taxonomy" id="113566"/>
    <lineage>
        <taxon>Bacteria</taxon>
        <taxon>Bacillati</taxon>
        <taxon>Actinomycetota</taxon>
        <taxon>Actinomycetes</taxon>
        <taxon>Micromonosporales</taxon>
        <taxon>Micromonosporaceae</taxon>
        <taxon>Winogradskya</taxon>
    </lineage>
</organism>
<proteinExistence type="predicted"/>
<dbReference type="InterPro" id="IPR025295">
    <property type="entry name" value="eCIS_core_dom"/>
</dbReference>
<comment type="caution">
    <text evidence="3">The sequence shown here is derived from an EMBL/GenBank/DDBJ whole genome shotgun (WGS) entry which is preliminary data.</text>
</comment>
<name>A0ABQ3ZP12_9ACTN</name>